<feature type="transmembrane region" description="Helical" evidence="1">
    <location>
        <begin position="469"/>
        <end position="489"/>
    </location>
</feature>
<feature type="transmembrane region" description="Helical" evidence="1">
    <location>
        <begin position="228"/>
        <end position="248"/>
    </location>
</feature>
<sequence>MNKITTKRSWLAVLFGLIFFIVGIGILTFMIAPIVYDGWRMQSWKSVPAVLLSADLKRNYSSDSDTYQAIARYKYTVNGQQYVNDRVALVKGADNIGDFQTSMGNRLKYYFQSGQLIGVWYNPENPAESIIHRSIRWGLLAFQMIFVVVFGGFGFVILYFSFRGEKAKSPIATENHPWLARAEWKNGAIKSNAKMGMMVLWGITLFWNVISFPAAIAATPEVLAKGEYIGFVIFLFPLIGLGLLFWAIKATLQWRRFGVTLLTMEPYPGSLGGQVGGFVKINMQYDATLAYKVTLSCINSYISGSGKNRSRKESVKWQDEGYARIKPMMDHLNLEFCFDVPDNLPASEEASNNYHLWRLTTESEMEGVDLNRSFEIPVYNTQQQSSRLNFKSPEFFPASVEKITAESLLPLTKNSNVKELYYPMLRKPLGSFSGVLFGGIFAGIGFFLWQQAKTDGFMLYVMSSVFTPIGLIIVIAGIYSAFNSLYLKFDGLSLLYRRKFLWFTLVNKAIPYSDIRVIEARKSSSGNTGGKHKIGYKVYAKVKGKKYTLVESIDSASKKDLLIEYFKQEISRHNSRY</sequence>
<feature type="domain" description="DUF3592" evidence="2">
    <location>
        <begin position="47"/>
        <end position="135"/>
    </location>
</feature>
<proteinExistence type="predicted"/>
<keyword evidence="1" id="KW-1133">Transmembrane helix</keyword>
<dbReference type="Pfam" id="PF12158">
    <property type="entry name" value="DUF3592"/>
    <property type="match status" value="1"/>
</dbReference>
<evidence type="ECO:0000313" key="3">
    <source>
        <dbReference type="EMBL" id="VAW99172.1"/>
    </source>
</evidence>
<feature type="transmembrane region" description="Helical" evidence="1">
    <location>
        <begin position="429"/>
        <end position="449"/>
    </location>
</feature>
<keyword evidence="1" id="KW-0812">Transmembrane</keyword>
<feature type="transmembrane region" description="Helical" evidence="1">
    <location>
        <begin position="137"/>
        <end position="160"/>
    </location>
</feature>
<reference evidence="3" key="1">
    <citation type="submission" date="2018-06" db="EMBL/GenBank/DDBJ databases">
        <authorList>
            <person name="Zhirakovskaya E."/>
        </authorList>
    </citation>
    <scope>NUCLEOTIDE SEQUENCE</scope>
</reference>
<name>A0A3B1AGQ8_9ZZZZ</name>
<evidence type="ECO:0000256" key="1">
    <source>
        <dbReference type="SAM" id="Phobius"/>
    </source>
</evidence>
<organism evidence="3">
    <name type="scientific">hydrothermal vent metagenome</name>
    <dbReference type="NCBI Taxonomy" id="652676"/>
    <lineage>
        <taxon>unclassified sequences</taxon>
        <taxon>metagenomes</taxon>
        <taxon>ecological metagenomes</taxon>
    </lineage>
</organism>
<dbReference type="EMBL" id="UOFT01000076">
    <property type="protein sequence ID" value="VAW99172.1"/>
    <property type="molecule type" value="Genomic_DNA"/>
</dbReference>
<protein>
    <recommendedName>
        <fullName evidence="2">DUF3592 domain-containing protein</fullName>
    </recommendedName>
</protein>
<evidence type="ECO:0000259" key="2">
    <source>
        <dbReference type="Pfam" id="PF12158"/>
    </source>
</evidence>
<feature type="transmembrane region" description="Helical" evidence="1">
    <location>
        <begin position="12"/>
        <end position="36"/>
    </location>
</feature>
<accession>A0A3B1AGQ8</accession>
<keyword evidence="1" id="KW-0472">Membrane</keyword>
<gene>
    <name evidence="3" type="ORF">MNBD_GAMMA23-1480</name>
</gene>
<feature type="transmembrane region" description="Helical" evidence="1">
    <location>
        <begin position="198"/>
        <end position="216"/>
    </location>
</feature>
<dbReference type="AlphaFoldDB" id="A0A3B1AGQ8"/>
<dbReference type="InterPro" id="IPR021994">
    <property type="entry name" value="DUF3592"/>
</dbReference>